<protein>
    <recommendedName>
        <fullName evidence="1">Integrator complex subunit 6-like beta-barrel domain-containing protein</fullName>
    </recommendedName>
</protein>
<comment type="caution">
    <text evidence="2">The sequence shown here is derived from an EMBL/GenBank/DDBJ whole genome shotgun (WGS) entry which is preliminary data.</text>
</comment>
<dbReference type="InterPro" id="IPR057413">
    <property type="entry name" value="Beta-barrel_INTS6"/>
</dbReference>
<organism evidence="2 3">
    <name type="scientific">Olpidium bornovanus</name>
    <dbReference type="NCBI Taxonomy" id="278681"/>
    <lineage>
        <taxon>Eukaryota</taxon>
        <taxon>Fungi</taxon>
        <taxon>Fungi incertae sedis</taxon>
        <taxon>Olpidiomycota</taxon>
        <taxon>Olpidiomycotina</taxon>
        <taxon>Olpidiomycetes</taxon>
        <taxon>Olpidiales</taxon>
        <taxon>Olpidiaceae</taxon>
        <taxon>Olpidium</taxon>
    </lineage>
</organism>
<dbReference type="GO" id="GO:0032039">
    <property type="term" value="C:integrator complex"/>
    <property type="evidence" value="ECO:0007669"/>
    <property type="project" value="TreeGrafter"/>
</dbReference>
<proteinExistence type="predicted"/>
<dbReference type="EMBL" id="JAEFCI010008879">
    <property type="protein sequence ID" value="KAG5458171.1"/>
    <property type="molecule type" value="Genomic_DNA"/>
</dbReference>
<dbReference type="PANTHER" id="PTHR12957:SF2">
    <property type="entry name" value="INTEGRATOR COMPLEX SUBUNIT 6"/>
    <property type="match status" value="1"/>
</dbReference>
<evidence type="ECO:0000313" key="3">
    <source>
        <dbReference type="Proteomes" id="UP000673691"/>
    </source>
</evidence>
<dbReference type="AlphaFoldDB" id="A0A8H7ZRF0"/>
<dbReference type="InterPro" id="IPR051113">
    <property type="entry name" value="Integrator_subunit6"/>
</dbReference>
<dbReference type="Pfam" id="PF25462">
    <property type="entry name" value="Beta-barrel_INTS6"/>
    <property type="match status" value="1"/>
</dbReference>
<dbReference type="Proteomes" id="UP000673691">
    <property type="component" value="Unassembled WGS sequence"/>
</dbReference>
<gene>
    <name evidence="2" type="ORF">BJ554DRAFT_1657</name>
</gene>
<reference evidence="2 3" key="1">
    <citation type="journal article" name="Sci. Rep.">
        <title>Genome-scale phylogenetic analyses confirm Olpidium as the closest living zoosporic fungus to the non-flagellated, terrestrial fungi.</title>
        <authorList>
            <person name="Chang Y."/>
            <person name="Rochon D."/>
            <person name="Sekimoto S."/>
            <person name="Wang Y."/>
            <person name="Chovatia M."/>
            <person name="Sandor L."/>
            <person name="Salamov A."/>
            <person name="Grigoriev I.V."/>
            <person name="Stajich J.E."/>
            <person name="Spatafora J.W."/>
        </authorList>
    </citation>
    <scope>NUCLEOTIDE SEQUENCE [LARGE SCALE GENOMIC DNA]</scope>
    <source>
        <strain evidence="2">S191</strain>
    </source>
</reference>
<sequence length="254" mass="28352">GRPCQPLLCYTRQTESIVIPAGFPFDKYELQQEEHQPLAQLIASTVVPGIGRNVQCWPVCVRGSQRRDRSDRAAPFGFLRGNTSGGVTLYVLPFNFPHLFTLIEEFRKQPNAAASPSWMNKFKEYLSGVPCYYGKCYKEVFKHLGMGHLTPSNFGVTPSGINQHVEKIKAMAKKEYDILFNQPASVVTSNVAAERPLPTNAFDVPRNELHSRWTDLWNGFLKEVGHPIGKGKAEVYGSLTRKPDGEVSVPIAAM</sequence>
<feature type="non-terminal residue" evidence="2">
    <location>
        <position position="254"/>
    </location>
</feature>
<evidence type="ECO:0000313" key="2">
    <source>
        <dbReference type="EMBL" id="KAG5458171.1"/>
    </source>
</evidence>
<feature type="domain" description="Integrator complex subunit 6-like beta-barrel" evidence="1">
    <location>
        <begin position="2"/>
        <end position="107"/>
    </location>
</feature>
<dbReference type="PANTHER" id="PTHR12957">
    <property type="entry name" value="DEAD/H BOX POLYPEPTIDE 26/DICE1-RELATED"/>
    <property type="match status" value="1"/>
</dbReference>
<feature type="non-terminal residue" evidence="2">
    <location>
        <position position="1"/>
    </location>
</feature>
<evidence type="ECO:0000259" key="1">
    <source>
        <dbReference type="Pfam" id="PF25462"/>
    </source>
</evidence>
<accession>A0A8H7ZRF0</accession>
<dbReference type="OrthoDB" id="17307at2759"/>
<name>A0A8H7ZRF0_9FUNG</name>
<dbReference type="GO" id="GO:0034472">
    <property type="term" value="P:snRNA 3'-end processing"/>
    <property type="evidence" value="ECO:0007669"/>
    <property type="project" value="TreeGrafter"/>
</dbReference>
<keyword evidence="3" id="KW-1185">Reference proteome</keyword>